<reference evidence="1 2" key="1">
    <citation type="submission" date="2018-05" db="EMBL/GenBank/DDBJ databases">
        <title>Genetic diversity of glacier-inhabiting Cryobacterium bacteria in China and description of Cryobacterium mengkeensis sp. nov. and Arthrobacter glacialis sp. nov.</title>
        <authorList>
            <person name="Liu Q."/>
            <person name="Xin Y.-H."/>
        </authorList>
    </citation>
    <scope>NUCLEOTIDE SEQUENCE [LARGE SCALE GENOMIC DNA]</scope>
    <source>
        <strain evidence="1 2">SK-1</strain>
    </source>
</reference>
<evidence type="ECO:0000313" key="2">
    <source>
        <dbReference type="Proteomes" id="UP000246722"/>
    </source>
</evidence>
<sequence>MRVSLPLCPACRGRVRVALGLPSLVAVKASFWAPLGPMEALTSVFCQAPAPSSLRVTEFAPAGRLPSEMVF</sequence>
<name>A0A317ZJQ5_9MICO</name>
<protein>
    <submittedName>
        <fullName evidence="1">Uncharacterized protein</fullName>
    </submittedName>
</protein>
<dbReference type="AlphaFoldDB" id="A0A317ZJQ5"/>
<comment type="caution">
    <text evidence="1">The sequence shown here is derived from an EMBL/GenBank/DDBJ whole genome shotgun (WGS) entry which is preliminary data.</text>
</comment>
<keyword evidence="2" id="KW-1185">Reference proteome</keyword>
<proteinExistence type="predicted"/>
<organism evidence="1 2">
    <name type="scientific">Cryobacterium arcticum</name>
    <dbReference type="NCBI Taxonomy" id="670052"/>
    <lineage>
        <taxon>Bacteria</taxon>
        <taxon>Bacillati</taxon>
        <taxon>Actinomycetota</taxon>
        <taxon>Actinomycetes</taxon>
        <taxon>Micrococcales</taxon>
        <taxon>Microbacteriaceae</taxon>
        <taxon>Cryobacterium</taxon>
    </lineage>
</organism>
<evidence type="ECO:0000313" key="1">
    <source>
        <dbReference type="EMBL" id="PXA65694.1"/>
    </source>
</evidence>
<gene>
    <name evidence="1" type="ORF">CTB96_19695</name>
</gene>
<dbReference type="Proteomes" id="UP000246722">
    <property type="component" value="Unassembled WGS sequence"/>
</dbReference>
<dbReference type="EMBL" id="QHLY01000013">
    <property type="protein sequence ID" value="PXA65694.1"/>
    <property type="molecule type" value="Genomic_DNA"/>
</dbReference>
<accession>A0A317ZJQ5</accession>